<dbReference type="Pfam" id="PF13579">
    <property type="entry name" value="Glyco_trans_4_4"/>
    <property type="match status" value="1"/>
</dbReference>
<name>A0A2H3KZ75_9CHLR</name>
<evidence type="ECO:0000259" key="1">
    <source>
        <dbReference type="Pfam" id="PF13579"/>
    </source>
</evidence>
<dbReference type="OrthoDB" id="5449954at2"/>
<accession>A0A2H3KZ75</accession>
<dbReference type="PANTHER" id="PTHR12526">
    <property type="entry name" value="GLYCOSYLTRANSFERASE"/>
    <property type="match status" value="1"/>
</dbReference>
<feature type="domain" description="Glycosyltransferase subfamily 4-like N-terminal" evidence="1">
    <location>
        <begin position="20"/>
        <end position="185"/>
    </location>
</feature>
<sequence>MRIAMLAPFGVRPKGTLLARMLPLARALVRRGHVVTLVAPPVHNPEDAGTRVVLDGVTVIHTPLPTSPGAVTILEQSASLLRIALDSHPHLLHLCKPKGYSGLAALASRALSPRVPLVVDSDDWEGWGGWNELLPYPSSARWLFAWQERDLPRRAAAVTVASRTLESLVWSMGVPPERVFYLPNGIEPALFDHDEADEWHDHLPLFPLDEPDLLPAYQPYPTLLLYTRFWEIDLHELVAALVTIYTARPGVRLIVIGRGENGEEQDLLAWANRAGFAPMLDYRGWLDPALIPEVIAEATIALVPTRDTLINRARCSAKLLELMGFGLAVIASDVGEARNMLIHETSGLLVPPGNPAALAAATLRLIDDEILRMRLADNAQIAATEYSWDRLVVIAEQAYAVAMRDL</sequence>
<dbReference type="GO" id="GO:0016757">
    <property type="term" value="F:glycosyltransferase activity"/>
    <property type="evidence" value="ECO:0007669"/>
    <property type="project" value="TreeGrafter"/>
</dbReference>
<dbReference type="InterPro" id="IPR028098">
    <property type="entry name" value="Glyco_trans_4-like_N"/>
</dbReference>
<keyword evidence="3" id="KW-1185">Reference proteome</keyword>
<dbReference type="PANTHER" id="PTHR12526:SF600">
    <property type="entry name" value="GLYCOSYL TRANSFERASE GROUP 1"/>
    <property type="match status" value="1"/>
</dbReference>
<evidence type="ECO:0000313" key="2">
    <source>
        <dbReference type="EMBL" id="PDV99329.1"/>
    </source>
</evidence>
<keyword evidence="2" id="KW-0808">Transferase</keyword>
<organism evidence="2 3">
    <name type="scientific">Candidatus Chloroploca asiatica</name>
    <dbReference type="NCBI Taxonomy" id="1506545"/>
    <lineage>
        <taxon>Bacteria</taxon>
        <taxon>Bacillati</taxon>
        <taxon>Chloroflexota</taxon>
        <taxon>Chloroflexia</taxon>
        <taxon>Chloroflexales</taxon>
        <taxon>Chloroflexineae</taxon>
        <taxon>Oscillochloridaceae</taxon>
        <taxon>Candidatus Chloroploca</taxon>
    </lineage>
</organism>
<comment type="caution">
    <text evidence="2">The sequence shown here is derived from an EMBL/GenBank/DDBJ whole genome shotgun (WGS) entry which is preliminary data.</text>
</comment>
<protein>
    <submittedName>
        <fullName evidence="2">Glycosyl transferase family 1</fullName>
    </submittedName>
</protein>
<dbReference type="Pfam" id="PF13692">
    <property type="entry name" value="Glyco_trans_1_4"/>
    <property type="match status" value="1"/>
</dbReference>
<dbReference type="Proteomes" id="UP000220922">
    <property type="component" value="Unassembled WGS sequence"/>
</dbReference>
<gene>
    <name evidence="2" type="ORF">A9Q02_12565</name>
</gene>
<reference evidence="2 3" key="1">
    <citation type="submission" date="2016-05" db="EMBL/GenBank/DDBJ databases">
        <authorList>
            <person name="Lavstsen T."/>
            <person name="Jespersen J.S."/>
        </authorList>
    </citation>
    <scope>NUCLEOTIDE SEQUENCE [LARGE SCALE GENOMIC DNA]</scope>
    <source>
        <strain evidence="2 3">B7-9</strain>
    </source>
</reference>
<dbReference type="SUPFAM" id="SSF53756">
    <property type="entry name" value="UDP-Glycosyltransferase/glycogen phosphorylase"/>
    <property type="match status" value="1"/>
</dbReference>
<dbReference type="EMBL" id="LYXE01000075">
    <property type="protein sequence ID" value="PDV99329.1"/>
    <property type="molecule type" value="Genomic_DNA"/>
</dbReference>
<proteinExistence type="predicted"/>
<dbReference type="AlphaFoldDB" id="A0A2H3KZ75"/>
<evidence type="ECO:0000313" key="3">
    <source>
        <dbReference type="Proteomes" id="UP000220922"/>
    </source>
</evidence>
<dbReference type="CDD" id="cd03794">
    <property type="entry name" value="GT4_WbuB-like"/>
    <property type="match status" value="1"/>
</dbReference>
<dbReference type="Gene3D" id="3.40.50.2000">
    <property type="entry name" value="Glycogen Phosphorylase B"/>
    <property type="match status" value="2"/>
</dbReference>